<dbReference type="InterPro" id="IPR032710">
    <property type="entry name" value="NTF2-like_dom_sf"/>
</dbReference>
<comment type="caution">
    <text evidence="2">The sequence shown here is derived from an EMBL/GenBank/DDBJ whole genome shotgun (WGS) entry which is preliminary data.</text>
</comment>
<dbReference type="Proteomes" id="UP001596152">
    <property type="component" value="Unassembled WGS sequence"/>
</dbReference>
<dbReference type="SUPFAM" id="SSF54427">
    <property type="entry name" value="NTF2-like"/>
    <property type="match status" value="1"/>
</dbReference>
<evidence type="ECO:0000313" key="3">
    <source>
        <dbReference type="Proteomes" id="UP001596152"/>
    </source>
</evidence>
<evidence type="ECO:0000259" key="1">
    <source>
        <dbReference type="Pfam" id="PF12680"/>
    </source>
</evidence>
<evidence type="ECO:0000313" key="2">
    <source>
        <dbReference type="EMBL" id="MFC5343210.1"/>
    </source>
</evidence>
<name>A0ABW0FN79_9CAUL</name>
<dbReference type="Pfam" id="PF12680">
    <property type="entry name" value="SnoaL_2"/>
    <property type="match status" value="1"/>
</dbReference>
<feature type="domain" description="SnoaL-like" evidence="1">
    <location>
        <begin position="15"/>
        <end position="112"/>
    </location>
</feature>
<keyword evidence="3" id="KW-1185">Reference proteome</keyword>
<dbReference type="EMBL" id="JBHSLF010000011">
    <property type="protein sequence ID" value="MFC5343210.1"/>
    <property type="molecule type" value="Genomic_DNA"/>
</dbReference>
<organism evidence="2 3">
    <name type="scientific">Brevundimonas staleyi</name>
    <dbReference type="NCBI Taxonomy" id="74326"/>
    <lineage>
        <taxon>Bacteria</taxon>
        <taxon>Pseudomonadati</taxon>
        <taxon>Pseudomonadota</taxon>
        <taxon>Alphaproteobacteria</taxon>
        <taxon>Caulobacterales</taxon>
        <taxon>Caulobacteraceae</taxon>
        <taxon>Brevundimonas</taxon>
    </lineage>
</organism>
<dbReference type="InterPro" id="IPR037401">
    <property type="entry name" value="SnoaL-like"/>
</dbReference>
<proteinExistence type="predicted"/>
<reference evidence="3" key="1">
    <citation type="journal article" date="2019" name="Int. J. Syst. Evol. Microbiol.">
        <title>The Global Catalogue of Microorganisms (GCM) 10K type strain sequencing project: providing services to taxonomists for standard genome sequencing and annotation.</title>
        <authorList>
            <consortium name="The Broad Institute Genomics Platform"/>
            <consortium name="The Broad Institute Genome Sequencing Center for Infectious Disease"/>
            <person name="Wu L."/>
            <person name="Ma J."/>
        </authorList>
    </citation>
    <scope>NUCLEOTIDE SEQUENCE [LARGE SCALE GENOMIC DNA]</scope>
    <source>
        <strain evidence="3">JCM 12125</strain>
    </source>
</reference>
<dbReference type="RefSeq" id="WP_374038977.1">
    <property type="nucleotide sequence ID" value="NZ_CP169082.1"/>
</dbReference>
<protein>
    <submittedName>
        <fullName evidence="2">Nuclear transport factor 2 family protein</fullName>
    </submittedName>
</protein>
<dbReference type="Gene3D" id="3.10.450.50">
    <property type="match status" value="1"/>
</dbReference>
<accession>A0ABW0FN79</accession>
<gene>
    <name evidence="2" type="ORF">ACFPIE_04740</name>
</gene>
<sequence length="126" mass="14538">MSAEPKIEVIGRLQKCISAHDMAATLAFFDPNVEYHYHVGTRPLKGIDWVEKFFTKYWANNSSGTWVIEHWAERNDRLLTEGREEYTNADGVLVQHPYMGIIDFGPDGKITGWRDYFQMQDPNAGK</sequence>